<dbReference type="InParanoid" id="A0A2Y9QR36"/>
<dbReference type="KEGG" id="tmu:111819463"/>
<name>A0A2Y9QR36_TRIMA</name>
<organism evidence="2 3">
    <name type="scientific">Trichechus manatus latirostris</name>
    <name type="common">Florida manatee</name>
    <dbReference type="NCBI Taxonomy" id="127582"/>
    <lineage>
        <taxon>Eukaryota</taxon>
        <taxon>Metazoa</taxon>
        <taxon>Chordata</taxon>
        <taxon>Craniata</taxon>
        <taxon>Vertebrata</taxon>
        <taxon>Euteleostomi</taxon>
        <taxon>Mammalia</taxon>
        <taxon>Eutheria</taxon>
        <taxon>Afrotheria</taxon>
        <taxon>Sirenia</taxon>
        <taxon>Trichechidae</taxon>
        <taxon>Trichechus</taxon>
    </lineage>
</organism>
<accession>A0A2Y9QR36</accession>
<reference evidence="3" key="1">
    <citation type="submission" date="2025-08" db="UniProtKB">
        <authorList>
            <consortium name="RefSeq"/>
        </authorList>
    </citation>
    <scope>IDENTIFICATION</scope>
</reference>
<feature type="region of interest" description="Disordered" evidence="1">
    <location>
        <begin position="1"/>
        <end position="28"/>
    </location>
</feature>
<proteinExistence type="predicted"/>
<feature type="region of interest" description="Disordered" evidence="1">
    <location>
        <begin position="45"/>
        <end position="72"/>
    </location>
</feature>
<dbReference type="AlphaFoldDB" id="A0A2Y9QR36"/>
<feature type="compositionally biased region" description="Gly residues" evidence="1">
    <location>
        <begin position="56"/>
        <end position="67"/>
    </location>
</feature>
<feature type="compositionally biased region" description="Polar residues" evidence="1">
    <location>
        <begin position="1"/>
        <end position="12"/>
    </location>
</feature>
<sequence length="211" mass="22932">MQSSSRLSRDSGTGSGSKPRAEGAGKKRRVPALSFLLCCSAAPSCGRRNERTSDGAGIGETGCGCDGRGGKKERPQLRPLSCSVQLTSSLPEAAPLGKTLGAFRRNSEFPRWSVLPSRSSYVNFPALTEVAGPSENGDALSSLKLVSCDRFSVHLLAEFAQTALNRYKLEMFKVTSHIRPSVFSPEFYLNYGRTLGRSSLSFHHWKKRADQ</sequence>
<evidence type="ECO:0000313" key="2">
    <source>
        <dbReference type="Proteomes" id="UP000248480"/>
    </source>
</evidence>
<evidence type="ECO:0000313" key="3">
    <source>
        <dbReference type="RefSeq" id="XP_023581683.1"/>
    </source>
</evidence>
<gene>
    <name evidence="3" type="primary">LOC111819463</name>
</gene>
<dbReference type="RefSeq" id="XP_023581683.1">
    <property type="nucleotide sequence ID" value="XM_023725915.1"/>
</dbReference>
<keyword evidence="2" id="KW-1185">Reference proteome</keyword>
<protein>
    <submittedName>
        <fullName evidence="3">Uncharacterized protein LOC111819463</fullName>
    </submittedName>
</protein>
<dbReference type="GeneID" id="111819463"/>
<dbReference type="Proteomes" id="UP000248480">
    <property type="component" value="Unplaced"/>
</dbReference>
<evidence type="ECO:0000256" key="1">
    <source>
        <dbReference type="SAM" id="MobiDB-lite"/>
    </source>
</evidence>